<gene>
    <name evidence="2" type="ORF">E6C64_07635</name>
    <name evidence="1" type="ORF">E6C64_08490</name>
</gene>
<dbReference type="Gene3D" id="2.70.70.10">
    <property type="entry name" value="Glucose Permease (Domain IIA)"/>
    <property type="match status" value="2"/>
</dbReference>
<sequence>MIANDFPVTFGYRATDGVFYGPKGSVGKYHRGNDRACPVGTPIVIGGVIIGYTGNTGVTGGPHLHIQAGTDIACQKDIDPTPYEFQPGTVVAVGIGSQWGNYVTVRVGDSYVTYCHLSSVATFVGQELTTSRGGSMISISYEEYEDLKSWKAKGIDATKYKDAVIASEAWNGDMHQSIELITPVMNDLHGFKRDQVAQGIQGSKSQSATTLKPGLYEVVAG</sequence>
<dbReference type="EMBL" id="SSSM01000003">
    <property type="protein sequence ID" value="THG31905.1"/>
    <property type="molecule type" value="Genomic_DNA"/>
</dbReference>
<dbReference type="InterPro" id="IPR011055">
    <property type="entry name" value="Dup_hybrid_motif"/>
</dbReference>
<evidence type="ECO:0000313" key="2">
    <source>
        <dbReference type="EMBL" id="THG31905.1"/>
    </source>
</evidence>
<keyword evidence="3" id="KW-1185">Reference proteome</keyword>
<reference evidence="1 3" key="1">
    <citation type="submission" date="2019-04" db="EMBL/GenBank/DDBJ databases">
        <authorList>
            <person name="Jiang L."/>
        </authorList>
    </citation>
    <scope>NUCLEOTIDE SEQUENCE [LARGE SCALE GENOMIC DNA]</scope>
    <source>
        <strain evidence="1 3">YIM 131853</strain>
    </source>
</reference>
<accession>A0A4S4FKJ9</accession>
<evidence type="ECO:0000313" key="3">
    <source>
        <dbReference type="Proteomes" id="UP000309133"/>
    </source>
</evidence>
<name>A0A4S4FKJ9_9MICO</name>
<proteinExistence type="predicted"/>
<dbReference type="Proteomes" id="UP000309133">
    <property type="component" value="Unassembled WGS sequence"/>
</dbReference>
<dbReference type="RefSeq" id="WP_136427025.1">
    <property type="nucleotide sequence ID" value="NZ_SSSM01000003.1"/>
</dbReference>
<dbReference type="EMBL" id="SSSM01000004">
    <property type="protein sequence ID" value="THG30668.1"/>
    <property type="molecule type" value="Genomic_DNA"/>
</dbReference>
<evidence type="ECO:0008006" key="4">
    <source>
        <dbReference type="Google" id="ProtNLM"/>
    </source>
</evidence>
<dbReference type="OrthoDB" id="5244067at2"/>
<evidence type="ECO:0000313" key="1">
    <source>
        <dbReference type="EMBL" id="THG30668.1"/>
    </source>
</evidence>
<organism evidence="1 3">
    <name type="scientific">Naasia lichenicola</name>
    <dbReference type="NCBI Taxonomy" id="2565933"/>
    <lineage>
        <taxon>Bacteria</taxon>
        <taxon>Bacillati</taxon>
        <taxon>Actinomycetota</taxon>
        <taxon>Actinomycetes</taxon>
        <taxon>Micrococcales</taxon>
        <taxon>Microbacteriaceae</taxon>
        <taxon>Naasia</taxon>
    </lineage>
</organism>
<dbReference type="AlphaFoldDB" id="A0A4S4FKJ9"/>
<protein>
    <recommendedName>
        <fullName evidence="4">M23 family metallopeptidase</fullName>
    </recommendedName>
</protein>
<dbReference type="SUPFAM" id="SSF51261">
    <property type="entry name" value="Duplicated hybrid motif"/>
    <property type="match status" value="1"/>
</dbReference>
<comment type="caution">
    <text evidence="1">The sequence shown here is derived from an EMBL/GenBank/DDBJ whole genome shotgun (WGS) entry which is preliminary data.</text>
</comment>